<evidence type="ECO:0000256" key="1">
    <source>
        <dbReference type="ARBA" id="ARBA00004651"/>
    </source>
</evidence>
<feature type="transmembrane region" description="Helical" evidence="9">
    <location>
        <begin position="352"/>
        <end position="371"/>
    </location>
</feature>
<feature type="transmembrane region" description="Helical" evidence="9">
    <location>
        <begin position="185"/>
        <end position="206"/>
    </location>
</feature>
<comment type="caution">
    <text evidence="11">The sequence shown here is derived from an EMBL/GenBank/DDBJ whole genome shotgun (WGS) entry which is preliminary data.</text>
</comment>
<evidence type="ECO:0000256" key="5">
    <source>
        <dbReference type="ARBA" id="ARBA00022989"/>
    </source>
</evidence>
<feature type="transmembrane region" description="Helical" evidence="9">
    <location>
        <begin position="218"/>
        <end position="238"/>
    </location>
</feature>
<dbReference type="RefSeq" id="WP_345625769.1">
    <property type="nucleotide sequence ID" value="NZ_BAABJR010000001.1"/>
</dbReference>
<dbReference type="EMBL" id="BAABJR010000001">
    <property type="protein sequence ID" value="GAA5203749.1"/>
    <property type="molecule type" value="Genomic_DNA"/>
</dbReference>
<dbReference type="Proteomes" id="UP001499878">
    <property type="component" value="Unassembled WGS sequence"/>
</dbReference>
<feature type="region of interest" description="Disordered" evidence="8">
    <location>
        <begin position="1"/>
        <end position="23"/>
    </location>
</feature>
<dbReference type="SUPFAM" id="SSF103473">
    <property type="entry name" value="MFS general substrate transporter"/>
    <property type="match status" value="1"/>
</dbReference>
<feature type="compositionally biased region" description="Low complexity" evidence="8">
    <location>
        <begin position="1"/>
        <end position="12"/>
    </location>
</feature>
<dbReference type="Gene3D" id="1.20.1720.10">
    <property type="entry name" value="Multidrug resistance protein D"/>
    <property type="match status" value="1"/>
</dbReference>
<feature type="transmembrane region" description="Helical" evidence="9">
    <location>
        <begin position="250"/>
        <end position="267"/>
    </location>
</feature>
<evidence type="ECO:0000259" key="10">
    <source>
        <dbReference type="PROSITE" id="PS50850"/>
    </source>
</evidence>
<gene>
    <name evidence="11" type="ORF">GCM10023323_03900</name>
</gene>
<feature type="transmembrane region" description="Helical" evidence="9">
    <location>
        <begin position="31"/>
        <end position="54"/>
    </location>
</feature>
<proteinExistence type="predicted"/>
<dbReference type="InterPro" id="IPR011701">
    <property type="entry name" value="MFS"/>
</dbReference>
<sequence length="485" mass="49802">MAIDTTSTTPAKATPPPAEQAAPRLSPRDRLVLFVLCAAQFMVALDFSVLNVALPVLGADLGMSTSALQWAVTAFALPSGGFLLLFGRMGDLYGRRRLFLTGLAVFGAASLLATFAWDPASFLAGRALQGLGAAAIVPTGMSLLTTTFPEGPARDRALGISGTLLSLGFTVGMVAGGVLTDLLSWRSTMGLLALFALVVLPLAPRLLPESRTPERPRLDVPGAVTVTGGLLSLIYALSTAAEHGFGRTDVLVALVAGLLLLAAFVLVESRTVAPLVSLPMLRRRTVAWGNLGGLITFSMMSTVVFVLTLYLQEVLHLSAFQTGLVFGVQGALSVVAGSYAPRVIGRFGARRTLVGSLAGQGVLGLSLLALGEGGWSVALATAAVSLASMCHLGAIISYGLTVTSGVPDEEQGLATGLVTSTQQVGLTVGIPLLGVLATTSTDLTSGVHTVLILDAVIVLAAAVLVAAGLRAGRSRTVEAEPVRAR</sequence>
<feature type="transmembrane region" description="Helical" evidence="9">
    <location>
        <begin position="412"/>
        <end position="437"/>
    </location>
</feature>
<dbReference type="PRINTS" id="PR01036">
    <property type="entry name" value="TCRTETB"/>
</dbReference>
<feature type="transmembrane region" description="Helical" evidence="9">
    <location>
        <begin position="317"/>
        <end position="340"/>
    </location>
</feature>
<organism evidence="11 12">
    <name type="scientific">Streptomyces thinghirensis</name>
    <dbReference type="NCBI Taxonomy" id="551547"/>
    <lineage>
        <taxon>Bacteria</taxon>
        <taxon>Bacillati</taxon>
        <taxon>Actinomycetota</taxon>
        <taxon>Actinomycetes</taxon>
        <taxon>Kitasatosporales</taxon>
        <taxon>Streptomycetaceae</taxon>
        <taxon>Streptomyces</taxon>
    </lineage>
</organism>
<keyword evidence="6 9" id="KW-0472">Membrane</keyword>
<evidence type="ECO:0000256" key="3">
    <source>
        <dbReference type="ARBA" id="ARBA00022475"/>
    </source>
</evidence>
<feature type="transmembrane region" description="Helical" evidence="9">
    <location>
        <begin position="66"/>
        <end position="86"/>
    </location>
</feature>
<feature type="transmembrane region" description="Helical" evidence="9">
    <location>
        <begin position="123"/>
        <end position="145"/>
    </location>
</feature>
<feature type="transmembrane region" description="Helical" evidence="9">
    <location>
        <begin position="449"/>
        <end position="469"/>
    </location>
</feature>
<keyword evidence="4 9" id="KW-0812">Transmembrane</keyword>
<keyword evidence="3" id="KW-1003">Cell membrane</keyword>
<dbReference type="PROSITE" id="PS50850">
    <property type="entry name" value="MFS"/>
    <property type="match status" value="1"/>
</dbReference>
<feature type="domain" description="Major facilitator superfamily (MFS) profile" evidence="10">
    <location>
        <begin position="32"/>
        <end position="473"/>
    </location>
</feature>
<name>A0ABP9SVJ7_9ACTN</name>
<dbReference type="InterPro" id="IPR020846">
    <property type="entry name" value="MFS_dom"/>
</dbReference>
<dbReference type="Pfam" id="PF07690">
    <property type="entry name" value="MFS_1"/>
    <property type="match status" value="1"/>
</dbReference>
<accession>A0ABP9SVJ7</accession>
<dbReference type="InterPro" id="IPR036259">
    <property type="entry name" value="MFS_trans_sf"/>
</dbReference>
<evidence type="ECO:0000313" key="12">
    <source>
        <dbReference type="Proteomes" id="UP001499878"/>
    </source>
</evidence>
<keyword evidence="12" id="KW-1185">Reference proteome</keyword>
<evidence type="ECO:0000256" key="2">
    <source>
        <dbReference type="ARBA" id="ARBA00022448"/>
    </source>
</evidence>
<comment type="subcellular location">
    <subcellularLocation>
        <location evidence="1">Cell membrane</location>
        <topology evidence="1">Multi-pass membrane protein</topology>
    </subcellularLocation>
</comment>
<dbReference type="PANTHER" id="PTHR42718:SF46">
    <property type="entry name" value="BLR6921 PROTEIN"/>
    <property type="match status" value="1"/>
</dbReference>
<protein>
    <submittedName>
        <fullName evidence="11">MFS transporter</fullName>
    </submittedName>
</protein>
<evidence type="ECO:0000256" key="6">
    <source>
        <dbReference type="ARBA" id="ARBA00023136"/>
    </source>
</evidence>
<evidence type="ECO:0000256" key="7">
    <source>
        <dbReference type="ARBA" id="ARBA00023251"/>
    </source>
</evidence>
<dbReference type="Gene3D" id="1.20.1250.20">
    <property type="entry name" value="MFS general substrate transporter like domains"/>
    <property type="match status" value="1"/>
</dbReference>
<dbReference type="CDD" id="cd17321">
    <property type="entry name" value="MFS_MMR_MDR_like"/>
    <property type="match status" value="1"/>
</dbReference>
<evidence type="ECO:0000256" key="4">
    <source>
        <dbReference type="ARBA" id="ARBA00022692"/>
    </source>
</evidence>
<feature type="transmembrane region" description="Helical" evidence="9">
    <location>
        <begin position="288"/>
        <end position="311"/>
    </location>
</feature>
<feature type="transmembrane region" description="Helical" evidence="9">
    <location>
        <begin position="98"/>
        <end position="117"/>
    </location>
</feature>
<keyword evidence="2" id="KW-0813">Transport</keyword>
<feature type="transmembrane region" description="Helical" evidence="9">
    <location>
        <begin position="377"/>
        <end position="400"/>
    </location>
</feature>
<evidence type="ECO:0000256" key="9">
    <source>
        <dbReference type="SAM" id="Phobius"/>
    </source>
</evidence>
<keyword evidence="7" id="KW-0046">Antibiotic resistance</keyword>
<dbReference type="PANTHER" id="PTHR42718">
    <property type="entry name" value="MAJOR FACILITATOR SUPERFAMILY MULTIDRUG TRANSPORTER MFSC"/>
    <property type="match status" value="1"/>
</dbReference>
<reference evidence="12" key="1">
    <citation type="journal article" date="2019" name="Int. J. Syst. Evol. Microbiol.">
        <title>The Global Catalogue of Microorganisms (GCM) 10K type strain sequencing project: providing services to taxonomists for standard genome sequencing and annotation.</title>
        <authorList>
            <consortium name="The Broad Institute Genomics Platform"/>
            <consortium name="The Broad Institute Genome Sequencing Center for Infectious Disease"/>
            <person name="Wu L."/>
            <person name="Ma J."/>
        </authorList>
    </citation>
    <scope>NUCLEOTIDE SEQUENCE [LARGE SCALE GENOMIC DNA]</scope>
    <source>
        <strain evidence="12">JCM 18306</strain>
    </source>
</reference>
<feature type="transmembrane region" description="Helical" evidence="9">
    <location>
        <begin position="157"/>
        <end position="179"/>
    </location>
</feature>
<evidence type="ECO:0000313" key="11">
    <source>
        <dbReference type="EMBL" id="GAA5203749.1"/>
    </source>
</evidence>
<evidence type="ECO:0000256" key="8">
    <source>
        <dbReference type="SAM" id="MobiDB-lite"/>
    </source>
</evidence>
<keyword evidence="5 9" id="KW-1133">Transmembrane helix</keyword>